<accession>A0AA35PQW7</accession>
<gene>
    <name evidence="2" type="ORF">PODLI_1B003218</name>
</gene>
<dbReference type="PANTHER" id="PTHR36870">
    <property type="entry name" value="C17ORF78 ISOFORM 2"/>
    <property type="match status" value="1"/>
</dbReference>
<evidence type="ECO:0000256" key="1">
    <source>
        <dbReference type="SAM" id="Phobius"/>
    </source>
</evidence>
<dbReference type="PANTHER" id="PTHR36870:SF1">
    <property type="entry name" value="CHROMOSOME 17 C17ORF78 HOMOLOG"/>
    <property type="match status" value="1"/>
</dbReference>
<dbReference type="AlphaFoldDB" id="A0AA35PQW7"/>
<keyword evidence="1" id="KW-1133">Transmembrane helix</keyword>
<sequence length="226" mass="25380">MDIILLFSLSLMQDFSQQESENTSREELSRNHTVAALQCSGPQGTVQVHFIVSEKMYRGKLKAMDLFYGLKQIADPDERGCAAKCCLISADHRKSLQSQAEASIMGKVLLPGVSDCFIISNQTNNENFARSLEKENEIRINTTCQETDEMEDRKKIGVFLKIAILCVMVPLMFFFMVFGVCEVPCPCSLPCWRQCLFPTQKHEAKEKKMTEATNPAAHGIPTMAEV</sequence>
<evidence type="ECO:0000313" key="2">
    <source>
        <dbReference type="EMBL" id="CAI5794860.1"/>
    </source>
</evidence>
<keyword evidence="3" id="KW-1185">Reference proteome</keyword>
<evidence type="ECO:0000313" key="3">
    <source>
        <dbReference type="Proteomes" id="UP001178461"/>
    </source>
</evidence>
<keyword evidence="1" id="KW-0812">Transmembrane</keyword>
<organism evidence="2 3">
    <name type="scientific">Podarcis lilfordi</name>
    <name type="common">Lilford's wall lizard</name>
    <dbReference type="NCBI Taxonomy" id="74358"/>
    <lineage>
        <taxon>Eukaryota</taxon>
        <taxon>Metazoa</taxon>
        <taxon>Chordata</taxon>
        <taxon>Craniata</taxon>
        <taxon>Vertebrata</taxon>
        <taxon>Euteleostomi</taxon>
        <taxon>Lepidosauria</taxon>
        <taxon>Squamata</taxon>
        <taxon>Bifurcata</taxon>
        <taxon>Unidentata</taxon>
        <taxon>Episquamata</taxon>
        <taxon>Laterata</taxon>
        <taxon>Lacertibaenia</taxon>
        <taxon>Lacertidae</taxon>
        <taxon>Podarcis</taxon>
    </lineage>
</organism>
<name>A0AA35PQW7_9SAUR</name>
<reference evidence="2" key="1">
    <citation type="submission" date="2022-12" db="EMBL/GenBank/DDBJ databases">
        <authorList>
            <person name="Alioto T."/>
            <person name="Alioto T."/>
            <person name="Gomez Garrido J."/>
        </authorList>
    </citation>
    <scope>NUCLEOTIDE SEQUENCE</scope>
</reference>
<keyword evidence="1" id="KW-0472">Membrane</keyword>
<proteinExistence type="predicted"/>
<dbReference type="Pfam" id="PF15829">
    <property type="entry name" value="DUF4711"/>
    <property type="match status" value="1"/>
</dbReference>
<dbReference type="InterPro" id="IPR031668">
    <property type="entry name" value="DUF4711"/>
</dbReference>
<dbReference type="Proteomes" id="UP001178461">
    <property type="component" value="Chromosome 15"/>
</dbReference>
<protein>
    <submittedName>
        <fullName evidence="2">Uncharacterized protein</fullName>
    </submittedName>
</protein>
<feature type="transmembrane region" description="Helical" evidence="1">
    <location>
        <begin position="158"/>
        <end position="180"/>
    </location>
</feature>
<dbReference type="EMBL" id="OX395141">
    <property type="protein sequence ID" value="CAI5794860.1"/>
    <property type="molecule type" value="Genomic_DNA"/>
</dbReference>